<keyword evidence="4" id="KW-1185">Reference proteome</keyword>
<evidence type="ECO:0000256" key="1">
    <source>
        <dbReference type="SAM" id="MobiDB-lite"/>
    </source>
</evidence>
<feature type="compositionally biased region" description="Polar residues" evidence="1">
    <location>
        <begin position="104"/>
        <end position="116"/>
    </location>
</feature>
<evidence type="ECO:0000313" key="3">
    <source>
        <dbReference type="EMBL" id="EMA67463.1"/>
    </source>
</evidence>
<feature type="compositionally biased region" description="Acidic residues" evidence="1">
    <location>
        <begin position="1"/>
        <end position="17"/>
    </location>
</feature>
<dbReference type="Pfam" id="PF14321">
    <property type="entry name" value="DUF4382"/>
    <property type="match status" value="1"/>
</dbReference>
<evidence type="ECO:0000313" key="4">
    <source>
        <dbReference type="Proteomes" id="UP000011575"/>
    </source>
</evidence>
<evidence type="ECO:0000259" key="2">
    <source>
        <dbReference type="Pfam" id="PF14321"/>
    </source>
</evidence>
<dbReference type="InterPro" id="IPR006311">
    <property type="entry name" value="TAT_signal"/>
</dbReference>
<dbReference type="PROSITE" id="PS51318">
    <property type="entry name" value="TAT"/>
    <property type="match status" value="1"/>
</dbReference>
<dbReference type="InterPro" id="IPR025491">
    <property type="entry name" value="DUF4382"/>
</dbReference>
<sequence length="291" mass="30186">MPDVSDDVSGDASDDATEAGSAVGTLDRRTYLQATGAAALGAAGIAGCVGRATGTLATSVTDQPADIADFESLVVTVEGIWLGPEGAESGADGEQSGDNETADTNETAAGSETAAGNETADGESDEDAGDDEDDEGDDEEGDDEVGDDDESEPAGREYFEFDEPQEADLVQLQNGETQLIDERELSVGTYRFLQLDVSNADGTLVEGGDATVDLPGNAPLTFNEAFDIRENTRTSFTADFAPVRRGNGSYLLRPVPSGIEVNYEEDGDGSETDSDGNETDSDGNETDSDDS</sequence>
<feature type="region of interest" description="Disordered" evidence="1">
    <location>
        <begin position="84"/>
        <end position="154"/>
    </location>
</feature>
<feature type="domain" description="DUF4382" evidence="2">
    <location>
        <begin position="53"/>
        <end position="254"/>
    </location>
</feature>
<feature type="compositionally biased region" description="Acidic residues" evidence="1">
    <location>
        <begin position="120"/>
        <end position="152"/>
    </location>
</feature>
<feature type="region of interest" description="Disordered" evidence="1">
    <location>
        <begin position="253"/>
        <end position="291"/>
    </location>
</feature>
<proteinExistence type="predicted"/>
<name>M0PC92_9EURY</name>
<reference evidence="3 4" key="1">
    <citation type="journal article" date="2014" name="PLoS Genet.">
        <title>Phylogenetically driven sequencing of extremely halophilic archaea reveals strategies for static and dynamic osmo-response.</title>
        <authorList>
            <person name="Becker E.A."/>
            <person name="Seitzer P.M."/>
            <person name="Tritt A."/>
            <person name="Larsen D."/>
            <person name="Krusor M."/>
            <person name="Yao A.I."/>
            <person name="Wu D."/>
            <person name="Madern D."/>
            <person name="Eisen J.A."/>
            <person name="Darling A.E."/>
            <person name="Facciotti M.T."/>
        </authorList>
    </citation>
    <scope>NUCLEOTIDE SEQUENCE [LARGE SCALE GENOMIC DNA]</scope>
    <source>
        <strain evidence="3 4">JCM 13560</strain>
    </source>
</reference>
<comment type="caution">
    <text evidence="3">The sequence shown here is derived from an EMBL/GenBank/DDBJ whole genome shotgun (WGS) entry which is preliminary data.</text>
</comment>
<dbReference type="EMBL" id="AOJI01000022">
    <property type="protein sequence ID" value="EMA67463.1"/>
    <property type="molecule type" value="Genomic_DNA"/>
</dbReference>
<feature type="region of interest" description="Disordered" evidence="1">
    <location>
        <begin position="1"/>
        <end position="23"/>
    </location>
</feature>
<feature type="compositionally biased region" description="Acidic residues" evidence="1">
    <location>
        <begin position="262"/>
        <end position="291"/>
    </location>
</feature>
<protein>
    <recommendedName>
        <fullName evidence="2">DUF4382 domain-containing protein</fullName>
    </recommendedName>
</protein>
<dbReference type="PATRIC" id="fig|1230454.4.peg.1424"/>
<accession>M0PC92</accession>
<dbReference type="AlphaFoldDB" id="M0PC92"/>
<dbReference type="Proteomes" id="UP000011575">
    <property type="component" value="Unassembled WGS sequence"/>
</dbReference>
<organism evidence="3 4">
    <name type="scientific">Halorubrum aidingense JCM 13560</name>
    <dbReference type="NCBI Taxonomy" id="1230454"/>
    <lineage>
        <taxon>Archaea</taxon>
        <taxon>Methanobacteriati</taxon>
        <taxon>Methanobacteriota</taxon>
        <taxon>Stenosarchaea group</taxon>
        <taxon>Halobacteria</taxon>
        <taxon>Halobacteriales</taxon>
        <taxon>Haloferacaceae</taxon>
        <taxon>Halorubrum</taxon>
    </lineage>
</organism>
<gene>
    <name evidence="3" type="ORF">C461_07044</name>
</gene>